<sequence length="640" mass="73649">MATIPHRQNAARILQSRALGLYDKGEFDAAEASFLKIIDMCKCRAGQRQPCVLAEIIAAIANNDLKSALAKMTASSIRCDNSLHTDAFDSLIATYEKQGRIDDAIQAAAKFVNLCPREPKAFLRLGKLLRLKQNPTMAYQTYKQGIDLVKRKHPNHPNLQTLGEHRDKVKALAKFDPLPLFPIELVRIILKLLDFRTQCRSLRVSKTWKTVLTSPDSRDIWQTQVYTMRPTDHPGLSRLRKTFQMYSEYAKNGTNNLTINYCSVFFQILKFPELLSYSKTLKVLQLREPYSFYYLNTSQHLATPPLTSLYLGEGVRPSSELLRTILMASADSLEELSLFELPPSNMDYGMWYRDWPRLEKLKVARLSWAKQEGQTINVGPFMELTPNLEEAWLDYVTYSPHELALQWPKLRSLFIGEHATSTVRGAQLDYEPFLNEDLRELHLEGRTLGHRIYIPHLEKLEKLSLLLHEDLPEQDFERIVRPSMESGTLRELDVRPLPHKIFFPNLLRPRPLPDWLQSNAIEYMSVSGPTPLGSNFYSNFETVLPDIIQRFPNLRTVDIGNDNVSDSVLAEWIRGGVRFVHHRAGDRRADLKEWAMKEYGAKLVDAPPRHIPSMRPDRGPVYNNLISTFQINYYPMISPR</sequence>
<protein>
    <submittedName>
        <fullName evidence="1">Uncharacterized protein</fullName>
    </submittedName>
</protein>
<dbReference type="EMBL" id="MU394284">
    <property type="protein sequence ID" value="KAI6092020.1"/>
    <property type="molecule type" value="Genomic_DNA"/>
</dbReference>
<reference evidence="1 2" key="1">
    <citation type="journal article" date="2022" name="New Phytol.">
        <title>Ecological generalism drives hyperdiversity of secondary metabolite gene clusters in xylarialean endophytes.</title>
        <authorList>
            <person name="Franco M.E.E."/>
            <person name="Wisecaver J.H."/>
            <person name="Arnold A.E."/>
            <person name="Ju Y.M."/>
            <person name="Slot J.C."/>
            <person name="Ahrendt S."/>
            <person name="Moore L.P."/>
            <person name="Eastman K.E."/>
            <person name="Scott K."/>
            <person name="Konkel Z."/>
            <person name="Mondo S.J."/>
            <person name="Kuo A."/>
            <person name="Hayes R.D."/>
            <person name="Haridas S."/>
            <person name="Andreopoulos B."/>
            <person name="Riley R."/>
            <person name="LaButti K."/>
            <person name="Pangilinan J."/>
            <person name="Lipzen A."/>
            <person name="Amirebrahimi M."/>
            <person name="Yan J."/>
            <person name="Adam C."/>
            <person name="Keymanesh K."/>
            <person name="Ng V."/>
            <person name="Louie K."/>
            <person name="Northen T."/>
            <person name="Drula E."/>
            <person name="Henrissat B."/>
            <person name="Hsieh H.M."/>
            <person name="Youens-Clark K."/>
            <person name="Lutzoni F."/>
            <person name="Miadlikowska J."/>
            <person name="Eastwood D.C."/>
            <person name="Hamelin R.C."/>
            <person name="Grigoriev I.V."/>
            <person name="U'Ren J.M."/>
        </authorList>
    </citation>
    <scope>NUCLEOTIDE SEQUENCE [LARGE SCALE GENOMIC DNA]</scope>
    <source>
        <strain evidence="1 2">ER1909</strain>
    </source>
</reference>
<comment type="caution">
    <text evidence="1">The sequence shown here is derived from an EMBL/GenBank/DDBJ whole genome shotgun (WGS) entry which is preliminary data.</text>
</comment>
<name>A0ACC0DIJ7_9PEZI</name>
<evidence type="ECO:0000313" key="2">
    <source>
        <dbReference type="Proteomes" id="UP001497680"/>
    </source>
</evidence>
<proteinExistence type="predicted"/>
<evidence type="ECO:0000313" key="1">
    <source>
        <dbReference type="EMBL" id="KAI6092020.1"/>
    </source>
</evidence>
<gene>
    <name evidence="1" type="ORF">F4821DRAFT_224634</name>
</gene>
<organism evidence="1 2">
    <name type="scientific">Hypoxylon rubiginosum</name>
    <dbReference type="NCBI Taxonomy" id="110542"/>
    <lineage>
        <taxon>Eukaryota</taxon>
        <taxon>Fungi</taxon>
        <taxon>Dikarya</taxon>
        <taxon>Ascomycota</taxon>
        <taxon>Pezizomycotina</taxon>
        <taxon>Sordariomycetes</taxon>
        <taxon>Xylariomycetidae</taxon>
        <taxon>Xylariales</taxon>
        <taxon>Hypoxylaceae</taxon>
        <taxon>Hypoxylon</taxon>
    </lineage>
</organism>
<keyword evidence="2" id="KW-1185">Reference proteome</keyword>
<accession>A0ACC0DIJ7</accession>
<dbReference type="Proteomes" id="UP001497680">
    <property type="component" value="Unassembled WGS sequence"/>
</dbReference>